<reference evidence="8 9" key="1">
    <citation type="journal article" date="2024" name="Nat. Commun.">
        <title>Phylogenomics reveals the evolutionary origins of lichenization in chlorophyte algae.</title>
        <authorList>
            <person name="Puginier C."/>
            <person name="Libourel C."/>
            <person name="Otte J."/>
            <person name="Skaloud P."/>
            <person name="Haon M."/>
            <person name="Grisel S."/>
            <person name="Petersen M."/>
            <person name="Berrin J.G."/>
            <person name="Delaux P.M."/>
            <person name="Dal Grande F."/>
            <person name="Keller J."/>
        </authorList>
    </citation>
    <scope>NUCLEOTIDE SEQUENCE [LARGE SCALE GENOMIC DNA]</scope>
    <source>
        <strain evidence="8 9">SAG 2043</strain>
    </source>
</reference>
<dbReference type="GO" id="GO:0071004">
    <property type="term" value="C:U2-type prespliceosome"/>
    <property type="evidence" value="ECO:0007669"/>
    <property type="project" value="TreeGrafter"/>
</dbReference>
<sequence>MEAEGAGAGAAASAEQFGQPVSQTDQANVQHDGAVQPDTSTAPLATEADPAAAAPAPVDPQLEQYNSLLEKVTKKPDDFSTWTSLISTAEKLGDLEKIRHVYDGFLGEYPLCYGYWKKYADAEAKYSTPEHVVTVFERGVAAIPYSVDLWGHYCLYTQNNGGTQEQIRSLYERGLAYVGADYAAHGLWDKLLQYEASQRELHNVAEVHSRILGIPIKELDRYWTGLKEFASKHPTADFVSEPERAELEAQSREEVYQGAAEELARRKEFEDAIKRPYFHVKPLDNVQLTTWGRYLDYIEEKGDYGTILRLYERCLVACASYPEFWTRYVRYLEAADVEGARVACERAMSVHCKRHPDMFLFAAQFQERLGEIEAAGATLEYVHTQLASGLMGALVQRANFLRRHGEEAAARALYEEAIEEQASKPESKTYIFLNIQYASFLQRACGDAPAARLVYANALRKSPAALPLWEGAILLEEGIAGADVVERVLELYERVAAPAEEGQPALSDKEREELSLRSVDFADQRGDAEAVKRASDLHAKRFKLPLHITESVSRKRPADSSTTESAASKQQKQASEAAATAATPAAVAASYSAAVSPGAAAAAAAYPGYAAAAPAASAAYGYAQAPAYGAYGSYYQYPGYTYPAY</sequence>
<name>A0AAW1PQ57_9CHLO</name>
<gene>
    <name evidence="8" type="ORF">WJX72_005329</name>
</gene>
<feature type="compositionally biased region" description="Polar residues" evidence="7">
    <location>
        <begin position="19"/>
        <end position="29"/>
    </location>
</feature>
<proteinExistence type="inferred from homology"/>
<dbReference type="Pfam" id="PF23241">
    <property type="entry name" value="HAT_PRP39_C"/>
    <property type="match status" value="1"/>
</dbReference>
<evidence type="ECO:0008006" key="10">
    <source>
        <dbReference type="Google" id="ProtNLM"/>
    </source>
</evidence>
<dbReference type="PANTHER" id="PTHR17204:SF5">
    <property type="entry name" value="PRE-MRNA-PROCESSING FACTOR 39"/>
    <property type="match status" value="1"/>
</dbReference>
<keyword evidence="4" id="KW-0508">mRNA splicing</keyword>
<keyword evidence="9" id="KW-1185">Reference proteome</keyword>
<dbReference type="PANTHER" id="PTHR17204">
    <property type="entry name" value="PRE-MRNA PROCESSING PROTEIN PRP39-RELATED"/>
    <property type="match status" value="1"/>
</dbReference>
<protein>
    <recommendedName>
        <fullName evidence="10">Pre-mRNA-processing factor 39</fullName>
    </recommendedName>
</protein>
<dbReference type="AlphaFoldDB" id="A0AAW1PQ57"/>
<dbReference type="FunFam" id="1.25.40.10:FF:000064">
    <property type="entry name" value="Putative pre-mrna-processing factor 39"/>
    <property type="match status" value="1"/>
</dbReference>
<evidence type="ECO:0000256" key="3">
    <source>
        <dbReference type="ARBA" id="ARBA00022737"/>
    </source>
</evidence>
<dbReference type="InterPro" id="IPR003107">
    <property type="entry name" value="HAT"/>
</dbReference>
<dbReference type="Pfam" id="PF23240">
    <property type="entry name" value="HAT_PRP39_N"/>
    <property type="match status" value="1"/>
</dbReference>
<dbReference type="GO" id="GO:0030627">
    <property type="term" value="F:pre-mRNA 5'-splice site binding"/>
    <property type="evidence" value="ECO:0007669"/>
    <property type="project" value="TreeGrafter"/>
</dbReference>
<comment type="caution">
    <text evidence="8">The sequence shown here is derived from an EMBL/GenBank/DDBJ whole genome shotgun (WGS) entry which is preliminary data.</text>
</comment>
<dbReference type="Gene3D" id="1.25.40.10">
    <property type="entry name" value="Tetratricopeptide repeat domain"/>
    <property type="match status" value="2"/>
</dbReference>
<organism evidence="8 9">
    <name type="scientific">[Myrmecia] bisecta</name>
    <dbReference type="NCBI Taxonomy" id="41462"/>
    <lineage>
        <taxon>Eukaryota</taxon>
        <taxon>Viridiplantae</taxon>
        <taxon>Chlorophyta</taxon>
        <taxon>core chlorophytes</taxon>
        <taxon>Trebouxiophyceae</taxon>
        <taxon>Trebouxiales</taxon>
        <taxon>Trebouxiaceae</taxon>
        <taxon>Myrmecia</taxon>
    </lineage>
</organism>
<feature type="region of interest" description="Disordered" evidence="7">
    <location>
        <begin position="1"/>
        <end position="57"/>
    </location>
</feature>
<keyword evidence="2" id="KW-0507">mRNA processing</keyword>
<evidence type="ECO:0000256" key="6">
    <source>
        <dbReference type="ARBA" id="ARBA00038019"/>
    </source>
</evidence>
<dbReference type="GO" id="GO:0000395">
    <property type="term" value="P:mRNA 5'-splice site recognition"/>
    <property type="evidence" value="ECO:0007669"/>
    <property type="project" value="TreeGrafter"/>
</dbReference>
<feature type="compositionally biased region" description="Low complexity" evidence="7">
    <location>
        <begin position="564"/>
        <end position="575"/>
    </location>
</feature>
<dbReference type="SUPFAM" id="SSF48452">
    <property type="entry name" value="TPR-like"/>
    <property type="match status" value="1"/>
</dbReference>
<dbReference type="GO" id="GO:0000243">
    <property type="term" value="C:commitment complex"/>
    <property type="evidence" value="ECO:0007669"/>
    <property type="project" value="TreeGrafter"/>
</dbReference>
<dbReference type="SMART" id="SM00386">
    <property type="entry name" value="HAT"/>
    <property type="match status" value="8"/>
</dbReference>
<evidence type="ECO:0000313" key="9">
    <source>
        <dbReference type="Proteomes" id="UP001489004"/>
    </source>
</evidence>
<evidence type="ECO:0000256" key="5">
    <source>
        <dbReference type="ARBA" id="ARBA00023242"/>
    </source>
</evidence>
<feature type="compositionally biased region" description="Low complexity" evidence="7">
    <location>
        <begin position="42"/>
        <end position="56"/>
    </location>
</feature>
<evidence type="ECO:0000256" key="7">
    <source>
        <dbReference type="SAM" id="MobiDB-lite"/>
    </source>
</evidence>
<evidence type="ECO:0000256" key="2">
    <source>
        <dbReference type="ARBA" id="ARBA00022664"/>
    </source>
</evidence>
<evidence type="ECO:0000313" key="8">
    <source>
        <dbReference type="EMBL" id="KAK9810132.1"/>
    </source>
</evidence>
<evidence type="ECO:0000256" key="1">
    <source>
        <dbReference type="ARBA" id="ARBA00004123"/>
    </source>
</evidence>
<dbReference type="Proteomes" id="UP001489004">
    <property type="component" value="Unassembled WGS sequence"/>
</dbReference>
<dbReference type="InterPro" id="IPR059164">
    <property type="entry name" value="HAT_PRP39_C"/>
</dbReference>
<keyword evidence="5" id="KW-0539">Nucleus</keyword>
<dbReference type="GO" id="GO:0005685">
    <property type="term" value="C:U1 snRNP"/>
    <property type="evidence" value="ECO:0007669"/>
    <property type="project" value="TreeGrafter"/>
</dbReference>
<dbReference type="EMBL" id="JALJOR010000010">
    <property type="protein sequence ID" value="KAK9810132.1"/>
    <property type="molecule type" value="Genomic_DNA"/>
</dbReference>
<comment type="subcellular location">
    <subcellularLocation>
        <location evidence="1">Nucleus</location>
    </subcellularLocation>
</comment>
<dbReference type="InterPro" id="IPR011990">
    <property type="entry name" value="TPR-like_helical_dom_sf"/>
</dbReference>
<dbReference type="FunFam" id="1.25.40.10:FF:000159">
    <property type="entry name" value="Tetratricopeptide repeat (TPR)-like superfamily protein"/>
    <property type="match status" value="1"/>
</dbReference>
<feature type="region of interest" description="Disordered" evidence="7">
    <location>
        <begin position="551"/>
        <end position="575"/>
    </location>
</feature>
<keyword evidence="3" id="KW-0677">Repeat</keyword>
<evidence type="ECO:0000256" key="4">
    <source>
        <dbReference type="ARBA" id="ARBA00023187"/>
    </source>
</evidence>
<comment type="similarity">
    <text evidence="6">Belongs to the PRP39 family.</text>
</comment>
<accession>A0AAW1PQ57</accession>